<dbReference type="RefSeq" id="WP_200241671.1">
    <property type="nucleotide sequence ID" value="NZ_NRRV01000079.1"/>
</dbReference>
<dbReference type="CDD" id="cd03801">
    <property type="entry name" value="GT4_PimA-like"/>
    <property type="match status" value="1"/>
</dbReference>
<dbReference type="EMBL" id="NRRV01000079">
    <property type="protein sequence ID" value="MBK1633339.1"/>
    <property type="molecule type" value="Genomic_DNA"/>
</dbReference>
<dbReference type="Proteomes" id="UP000748752">
    <property type="component" value="Unassembled WGS sequence"/>
</dbReference>
<protein>
    <recommendedName>
        <fullName evidence="1">Glycosyl transferase family 1 domain-containing protein</fullName>
    </recommendedName>
</protein>
<evidence type="ECO:0000313" key="2">
    <source>
        <dbReference type="EMBL" id="MBK1633339.1"/>
    </source>
</evidence>
<dbReference type="InterPro" id="IPR050194">
    <property type="entry name" value="Glycosyltransferase_grp1"/>
</dbReference>
<feature type="domain" description="Glycosyl transferase family 1" evidence="1">
    <location>
        <begin position="194"/>
        <end position="353"/>
    </location>
</feature>
<dbReference type="PANTHER" id="PTHR45947">
    <property type="entry name" value="SULFOQUINOVOSYL TRANSFERASE SQD2"/>
    <property type="match status" value="1"/>
</dbReference>
<proteinExistence type="predicted"/>
<reference evidence="2 3" key="1">
    <citation type="journal article" date="2020" name="Microorganisms">
        <title>Osmotic Adaptation and Compatible Solute Biosynthesis of Phototrophic Bacteria as Revealed from Genome Analyses.</title>
        <authorList>
            <person name="Imhoff J.F."/>
            <person name="Rahn T."/>
            <person name="Kunzel S."/>
            <person name="Keller A."/>
            <person name="Neulinger S.C."/>
        </authorList>
    </citation>
    <scope>NUCLEOTIDE SEQUENCE [LARGE SCALE GENOMIC DNA]</scope>
    <source>
        <strain evidence="2 3">DSM 6210</strain>
    </source>
</reference>
<sequence>MKLAILFHRLGPYHHARLQAVADRCEVVAVEFSRVDKTYAWMLESSERPYPVTTLFTEQDVAAADVSEVKRRLTAALSELGPDAVAIPGWSTAPALAALHWCAATRTAAVMMSDSTAHDEPRKWWREAVKSRVVRMAWAALVGGGPHRDYVTALGMAAERVFTGYDVVDNAHFAAGAEAVRRRADSGRARLGLPERFFLASSRFIEKKNLPRLLEAYDRYRRGVGARAWHLVLLGDGPVRGRVEAIIQGRRLGDWVRLPGFQQYAELPTYYGLAGAFVHASTSEQWGLVVNEAMAAGLPVLVSSRCGCAPDLVADGENGYTVEPTDVEALAAAMQRVAADDCDREAMGRRSREIIARWTPETFARGLQEAAAAALAAPCAPNRLPDRALLWALMRR</sequence>
<evidence type="ECO:0000313" key="3">
    <source>
        <dbReference type="Proteomes" id="UP000748752"/>
    </source>
</evidence>
<organism evidence="2 3">
    <name type="scientific">Thiohalocapsa halophila</name>
    <dbReference type="NCBI Taxonomy" id="69359"/>
    <lineage>
        <taxon>Bacteria</taxon>
        <taxon>Pseudomonadati</taxon>
        <taxon>Pseudomonadota</taxon>
        <taxon>Gammaproteobacteria</taxon>
        <taxon>Chromatiales</taxon>
        <taxon>Chromatiaceae</taxon>
        <taxon>Thiohalocapsa</taxon>
    </lineage>
</organism>
<name>A0ABS1CPC2_9GAMM</name>
<dbReference type="InterPro" id="IPR001296">
    <property type="entry name" value="Glyco_trans_1"/>
</dbReference>
<dbReference type="PANTHER" id="PTHR45947:SF3">
    <property type="entry name" value="SULFOQUINOVOSYL TRANSFERASE SQD2"/>
    <property type="match status" value="1"/>
</dbReference>
<evidence type="ECO:0000259" key="1">
    <source>
        <dbReference type="Pfam" id="PF00534"/>
    </source>
</evidence>
<dbReference type="SUPFAM" id="SSF53756">
    <property type="entry name" value="UDP-Glycosyltransferase/glycogen phosphorylase"/>
    <property type="match status" value="1"/>
</dbReference>
<comment type="caution">
    <text evidence="2">The sequence shown here is derived from an EMBL/GenBank/DDBJ whole genome shotgun (WGS) entry which is preliminary data.</text>
</comment>
<gene>
    <name evidence="2" type="ORF">CKO31_21810</name>
</gene>
<dbReference type="Pfam" id="PF00534">
    <property type="entry name" value="Glycos_transf_1"/>
    <property type="match status" value="1"/>
</dbReference>
<keyword evidence="3" id="KW-1185">Reference proteome</keyword>
<dbReference type="Gene3D" id="3.40.50.2000">
    <property type="entry name" value="Glycogen Phosphorylase B"/>
    <property type="match status" value="1"/>
</dbReference>
<accession>A0ABS1CPC2</accession>